<name>A0ABW5DJB5_9HYPH</name>
<evidence type="ECO:0000313" key="4">
    <source>
        <dbReference type="Proteomes" id="UP001597373"/>
    </source>
</evidence>
<dbReference type="RefSeq" id="WP_345098604.1">
    <property type="nucleotide sequence ID" value="NZ_BAABGS010000018.1"/>
</dbReference>
<reference evidence="4" key="1">
    <citation type="journal article" date="2019" name="Int. J. Syst. Evol. Microbiol.">
        <title>The Global Catalogue of Microorganisms (GCM) 10K type strain sequencing project: providing services to taxonomists for standard genome sequencing and annotation.</title>
        <authorList>
            <consortium name="The Broad Institute Genomics Platform"/>
            <consortium name="The Broad Institute Genome Sequencing Center for Infectious Disease"/>
            <person name="Wu L."/>
            <person name="Ma J."/>
        </authorList>
    </citation>
    <scope>NUCLEOTIDE SEQUENCE [LARGE SCALE GENOMIC DNA]</scope>
    <source>
        <strain evidence="4">KCTC 23707</strain>
    </source>
</reference>
<keyword evidence="1" id="KW-0520">NAD</keyword>
<dbReference type="InterPro" id="IPR001509">
    <property type="entry name" value="Epimerase_deHydtase"/>
</dbReference>
<evidence type="ECO:0000256" key="1">
    <source>
        <dbReference type="ARBA" id="ARBA00023027"/>
    </source>
</evidence>
<keyword evidence="3" id="KW-0560">Oxidoreductase</keyword>
<sequence length="299" mass="32335">MDQTRVLILGAGYSGRVIGRRLAEQGALVAGTSRTADKAAALAKAGIGPFIYAAGDMTPDLLETVREASHLIVSVQPDEAGDPVLRDLRAAGVKALPRLSGIIYLSTVGVYGDHGGAWVDEEAECRPVSRRSAQRLRAEAEWQAFADNVGAGLVVFRLAGIYGPGRNAFVNLRNGTAKRIIRPGQIFNRIHVDDIAGAVEHFIRTGATGIFNGADDEPSPPQDVVEYAAMLMGVEPPPAVDFDEAELSPMARSFYAECKRVSNRKLRQRGYELVHPDFRNALTIMWETGSWKGLTQPLP</sequence>
<feature type="domain" description="NAD-dependent epimerase/dehydratase" evidence="2">
    <location>
        <begin position="6"/>
        <end position="205"/>
    </location>
</feature>
<dbReference type="GO" id="GO:0033711">
    <property type="term" value="F:4-phosphoerythronate dehydrogenase activity"/>
    <property type="evidence" value="ECO:0007669"/>
    <property type="project" value="UniProtKB-EC"/>
</dbReference>
<dbReference type="EMBL" id="JBHUIR010000020">
    <property type="protein sequence ID" value="MFD2259435.1"/>
    <property type="molecule type" value="Genomic_DNA"/>
</dbReference>
<accession>A0ABW5DJB5</accession>
<comment type="caution">
    <text evidence="3">The sequence shown here is derived from an EMBL/GenBank/DDBJ whole genome shotgun (WGS) entry which is preliminary data.</text>
</comment>
<organism evidence="3 4">
    <name type="scientific">Chelativorans composti</name>
    <dbReference type="NCBI Taxonomy" id="768533"/>
    <lineage>
        <taxon>Bacteria</taxon>
        <taxon>Pseudomonadati</taxon>
        <taxon>Pseudomonadota</taxon>
        <taxon>Alphaproteobacteria</taxon>
        <taxon>Hyphomicrobiales</taxon>
        <taxon>Phyllobacteriaceae</taxon>
        <taxon>Chelativorans</taxon>
    </lineage>
</organism>
<dbReference type="EC" id="1.1.1.290" evidence="3"/>
<dbReference type="Gene3D" id="3.40.50.720">
    <property type="entry name" value="NAD(P)-binding Rossmann-like Domain"/>
    <property type="match status" value="1"/>
</dbReference>
<evidence type="ECO:0000313" key="3">
    <source>
        <dbReference type="EMBL" id="MFD2259435.1"/>
    </source>
</evidence>
<dbReference type="Proteomes" id="UP001597373">
    <property type="component" value="Unassembled WGS sequence"/>
</dbReference>
<dbReference type="CDD" id="cd05266">
    <property type="entry name" value="SDR_a4"/>
    <property type="match status" value="1"/>
</dbReference>
<keyword evidence="4" id="KW-1185">Reference proteome</keyword>
<dbReference type="PANTHER" id="PTHR43574">
    <property type="entry name" value="EPIMERASE-RELATED"/>
    <property type="match status" value="1"/>
</dbReference>
<dbReference type="InterPro" id="IPR036291">
    <property type="entry name" value="NAD(P)-bd_dom_sf"/>
</dbReference>
<dbReference type="Pfam" id="PF01370">
    <property type="entry name" value="Epimerase"/>
    <property type="match status" value="1"/>
</dbReference>
<evidence type="ECO:0000259" key="2">
    <source>
        <dbReference type="Pfam" id="PF01370"/>
    </source>
</evidence>
<protein>
    <submittedName>
        <fullName evidence="3">SDR family oxidoreductase</fullName>
        <ecNumber evidence="3">1.1.1.290</ecNumber>
    </submittedName>
</protein>
<proteinExistence type="predicted"/>
<dbReference type="SUPFAM" id="SSF51735">
    <property type="entry name" value="NAD(P)-binding Rossmann-fold domains"/>
    <property type="match status" value="1"/>
</dbReference>
<gene>
    <name evidence="3" type="ORF">ACFSMZ_06620</name>
</gene>